<keyword evidence="2" id="KW-1185">Reference proteome</keyword>
<dbReference type="GO" id="GO:0005198">
    <property type="term" value="F:structural molecule activity"/>
    <property type="evidence" value="ECO:0007669"/>
    <property type="project" value="InterPro"/>
</dbReference>
<name>U3A109_9EURY</name>
<dbReference type="InterPro" id="IPR002774">
    <property type="entry name" value="Flagellin_arc-type"/>
</dbReference>
<evidence type="ECO:0000313" key="2">
    <source>
        <dbReference type="Proteomes" id="UP000016986"/>
    </source>
</evidence>
<evidence type="ECO:0000313" key="1">
    <source>
        <dbReference type="EMBL" id="GAD51309.1"/>
    </source>
</evidence>
<dbReference type="PANTHER" id="PTHR42200">
    <property type="entry name" value="ARCHAEAL FLAGELLA-RELATED PROTEIN F-RELATED"/>
    <property type="match status" value="1"/>
</dbReference>
<accession>U3A109</accession>
<dbReference type="OrthoDB" id="62189at2157"/>
<organism evidence="1 2">
    <name type="scientific">Halarchaeum acidiphilum MH1-52-1</name>
    <dbReference type="NCBI Taxonomy" id="1261545"/>
    <lineage>
        <taxon>Archaea</taxon>
        <taxon>Methanobacteriati</taxon>
        <taxon>Methanobacteriota</taxon>
        <taxon>Stenosarchaea group</taxon>
        <taxon>Halobacteria</taxon>
        <taxon>Halobacteriales</taxon>
        <taxon>Halobacteriaceae</taxon>
    </lineage>
</organism>
<reference evidence="1 2" key="1">
    <citation type="submission" date="2013-09" db="EMBL/GenBank/DDBJ databases">
        <title>Whole genome sequencing of Halarchaeum acidiphilum strain MH1-52-1.</title>
        <authorList>
            <person name="Shimane Y."/>
            <person name="Minegishi H."/>
            <person name="Nishi S."/>
            <person name="Echigo A."/>
            <person name="Shuto A."/>
            <person name="Konishi M."/>
            <person name="Ito T."/>
            <person name="Ohkuma M."/>
            <person name="Ohta Y."/>
            <person name="Nagano Y."/>
            <person name="Tsubouchi T."/>
            <person name="Mori K."/>
            <person name="Usui K."/>
            <person name="Kamekura M."/>
            <person name="Usami R."/>
            <person name="Takaki Y."/>
            <person name="Hatada Y."/>
        </authorList>
    </citation>
    <scope>NUCLEOTIDE SEQUENCE [LARGE SCALE GENOMIC DNA]</scope>
    <source>
        <strain evidence="1 2">JCM 16109</strain>
    </source>
</reference>
<dbReference type="InterPro" id="IPR013783">
    <property type="entry name" value="Ig-like_fold"/>
</dbReference>
<sequence>MGFSTSGAVAILLIAGLISAGAIVPAVQSSADAVEHAFNDRTNHAVAIDNTDIALRNVTYDGDDDTVTVTVENDGTTTLAVADTDLLLDGDYVTDRRTAVDGGDDRTAWAPGETLTITIDRDAQPQRALVATKGGVSEATGNVTVVS</sequence>
<dbReference type="Proteomes" id="UP000016986">
    <property type="component" value="Unassembled WGS sequence"/>
</dbReference>
<protein>
    <submittedName>
        <fullName evidence="1">Uncharacterized protein</fullName>
    </submittedName>
</protein>
<dbReference type="GO" id="GO:0097588">
    <property type="term" value="P:archaeal or bacterial-type flagellum-dependent cell motility"/>
    <property type="evidence" value="ECO:0007669"/>
    <property type="project" value="InterPro"/>
</dbReference>
<dbReference type="RefSeq" id="WP_020220765.1">
    <property type="nucleotide sequence ID" value="NZ_BANO01000010.1"/>
</dbReference>
<gene>
    <name evidence="1" type="ORF">MBEHAL_0069</name>
</gene>
<dbReference type="AlphaFoldDB" id="U3A109"/>
<dbReference type="PANTHER" id="PTHR42200:SF2">
    <property type="entry name" value="ARCHAEAL FLAGELLA-RELATED PROTEIN F"/>
    <property type="match status" value="1"/>
</dbReference>
<proteinExistence type="predicted"/>
<dbReference type="Gene3D" id="2.60.40.10">
    <property type="entry name" value="Immunoglobulins"/>
    <property type="match status" value="1"/>
</dbReference>
<dbReference type="eggNOG" id="arCOG01824">
    <property type="taxonomic scope" value="Archaea"/>
</dbReference>
<dbReference type="EMBL" id="BATA01000001">
    <property type="protein sequence ID" value="GAD51309.1"/>
    <property type="molecule type" value="Genomic_DNA"/>
</dbReference>
<comment type="caution">
    <text evidence="1">The sequence shown here is derived from an EMBL/GenBank/DDBJ whole genome shotgun (WGS) entry which is preliminary data.</text>
</comment>